<dbReference type="Proteomes" id="UP000683000">
    <property type="component" value="Unassembled WGS sequence"/>
</dbReference>
<dbReference type="EMBL" id="JAGFBS010000035">
    <property type="protein sequence ID" value="KAG6371371.1"/>
    <property type="molecule type" value="Genomic_DNA"/>
</dbReference>
<gene>
    <name evidence="1" type="ORF">JVT61DRAFT_9579</name>
</gene>
<keyword evidence="2" id="KW-1185">Reference proteome</keyword>
<comment type="caution">
    <text evidence="1">The sequence shown here is derived from an EMBL/GenBank/DDBJ whole genome shotgun (WGS) entry which is preliminary data.</text>
</comment>
<evidence type="ECO:0000313" key="2">
    <source>
        <dbReference type="Proteomes" id="UP000683000"/>
    </source>
</evidence>
<organism evidence="1 2">
    <name type="scientific">Boletus reticuloceps</name>
    <dbReference type="NCBI Taxonomy" id="495285"/>
    <lineage>
        <taxon>Eukaryota</taxon>
        <taxon>Fungi</taxon>
        <taxon>Dikarya</taxon>
        <taxon>Basidiomycota</taxon>
        <taxon>Agaricomycotina</taxon>
        <taxon>Agaricomycetes</taxon>
        <taxon>Agaricomycetidae</taxon>
        <taxon>Boletales</taxon>
        <taxon>Boletineae</taxon>
        <taxon>Boletaceae</taxon>
        <taxon>Boletoideae</taxon>
        <taxon>Boletus</taxon>
    </lineage>
</organism>
<reference evidence="1" key="1">
    <citation type="submission" date="2021-03" db="EMBL/GenBank/DDBJ databases">
        <title>Evolutionary innovations through gain and loss of genes in the ectomycorrhizal Boletales.</title>
        <authorList>
            <person name="Wu G."/>
            <person name="Miyauchi S."/>
            <person name="Morin E."/>
            <person name="Yang Z.-L."/>
            <person name="Xu J."/>
            <person name="Martin F.M."/>
        </authorList>
    </citation>
    <scope>NUCLEOTIDE SEQUENCE</scope>
    <source>
        <strain evidence="1">BR01</strain>
    </source>
</reference>
<accession>A0A8I3A535</accession>
<dbReference type="OrthoDB" id="258392at2759"/>
<protein>
    <submittedName>
        <fullName evidence="1">Uncharacterized protein</fullName>
    </submittedName>
</protein>
<proteinExistence type="predicted"/>
<evidence type="ECO:0000313" key="1">
    <source>
        <dbReference type="EMBL" id="KAG6371371.1"/>
    </source>
</evidence>
<dbReference type="AlphaFoldDB" id="A0A8I3A535"/>
<name>A0A8I3A535_9AGAM</name>
<sequence length="154" mass="17116">MCHPSPSPRPSVPYAKSFQLGFYLKSTYLESSSSLHICDMPMDPAHPIPPSKVNVHAKSGGEGAAIFDPSITLELANGSTIVSLLGGYQYVPVEMSTKGGDRVLEPPFHVAVIEKYITHVYDSEEFKQTAKKAEHFFLSVMTTCLEDRHRSWTW</sequence>